<organism evidence="4 5">
    <name type="scientific">Halogeometricum borinquense</name>
    <dbReference type="NCBI Taxonomy" id="60847"/>
    <lineage>
        <taxon>Archaea</taxon>
        <taxon>Methanobacteriati</taxon>
        <taxon>Methanobacteriota</taxon>
        <taxon>Stenosarchaea group</taxon>
        <taxon>Halobacteria</taxon>
        <taxon>Halobacteriales</taxon>
        <taxon>Haloferacaceae</taxon>
        <taxon>Halogeometricum</taxon>
    </lineage>
</organism>
<evidence type="ECO:0000313" key="5">
    <source>
        <dbReference type="Proteomes" id="UP000465846"/>
    </source>
</evidence>
<evidence type="ECO:0000313" key="4">
    <source>
        <dbReference type="EMBL" id="QIB74940.1"/>
    </source>
</evidence>
<reference evidence="4 5" key="1">
    <citation type="submission" date="2020-02" db="EMBL/GenBank/DDBJ databases">
        <title>Whole genome sequence of Halogeometricum borinquense strain wsp4.</title>
        <authorList>
            <person name="Verma D.K."/>
            <person name="Gopal K."/>
            <person name="Prasad E.S."/>
        </authorList>
    </citation>
    <scope>NUCLEOTIDE SEQUENCE [LARGE SCALE GENOMIC DNA]</scope>
    <source>
        <strain evidence="5">wsp4</strain>
    </source>
</reference>
<dbReference type="AlphaFoldDB" id="A0A6C0UIA0"/>
<dbReference type="InterPro" id="IPR058674">
    <property type="entry name" value="DUF8054_N"/>
</dbReference>
<dbReference type="Proteomes" id="UP000465846">
    <property type="component" value="Chromosome"/>
</dbReference>
<dbReference type="InterPro" id="IPR058775">
    <property type="entry name" value="DUF8054_M"/>
</dbReference>
<dbReference type="Pfam" id="PF26237">
    <property type="entry name" value="DUF8054_C"/>
    <property type="match status" value="1"/>
</dbReference>
<name>A0A6C0UIA0_9EURY</name>
<dbReference type="RefSeq" id="WP_163486775.1">
    <property type="nucleotide sequence ID" value="NZ_CP048739.1"/>
</dbReference>
<feature type="domain" description="DUF8054" evidence="2">
    <location>
        <begin position="218"/>
        <end position="263"/>
    </location>
</feature>
<feature type="domain" description="DUF8054" evidence="1">
    <location>
        <begin position="7"/>
        <end position="78"/>
    </location>
</feature>
<gene>
    <name evidence="4" type="ORF">G3I44_12005</name>
</gene>
<dbReference type="InterPro" id="IPR058675">
    <property type="entry name" value="DUF8054_C"/>
</dbReference>
<evidence type="ECO:0000259" key="1">
    <source>
        <dbReference type="Pfam" id="PF26236"/>
    </source>
</evidence>
<dbReference type="Pfam" id="PF26236">
    <property type="entry name" value="DUF8054_N"/>
    <property type="match status" value="1"/>
</dbReference>
<evidence type="ECO:0000259" key="2">
    <source>
        <dbReference type="Pfam" id="PF26237"/>
    </source>
</evidence>
<sequence>MALTGPIRRPEYTGERRCWPCTVVNVVLLLVITAAIAVLSVPVALVVAIGGAALVYLRGYVVPGTPEFAPKLVARLGLSSLFGYVPDEGEERRSDELSEMTNGEDVLLALFERGALKEDADGALFLSDAFWSAWEAEMATLRDRDDDGVATAVAAAAPFEAAGGTRFDGITVEGNGQSIWLSRAHAIADAAAVRTLADFEVPESARAPATTALRMFLEVCPRCGGPTAETTTASDCCGSGTVGSFDTPENEVLACTDCGEILYVYDEADERK</sequence>
<proteinExistence type="predicted"/>
<dbReference type="Pfam" id="PF26238">
    <property type="entry name" value="DUF8054_M"/>
    <property type="match status" value="1"/>
</dbReference>
<accession>A0A6C0UIA0</accession>
<evidence type="ECO:0000259" key="3">
    <source>
        <dbReference type="Pfam" id="PF26238"/>
    </source>
</evidence>
<dbReference type="EMBL" id="CP048739">
    <property type="protein sequence ID" value="QIB74940.1"/>
    <property type="molecule type" value="Genomic_DNA"/>
</dbReference>
<dbReference type="GeneID" id="44080136"/>
<feature type="domain" description="DUF8054" evidence="3">
    <location>
        <begin position="106"/>
        <end position="215"/>
    </location>
</feature>
<protein>
    <submittedName>
        <fullName evidence="4">Uncharacterized protein</fullName>
    </submittedName>
</protein>